<feature type="domain" description="von Hippel-Lindau disease tumour suppressor beta" evidence="3">
    <location>
        <begin position="141"/>
        <end position="187"/>
    </location>
</feature>
<organism evidence="4 5">
    <name type="scientific">Planotetraspora phitsanulokensis</name>
    <dbReference type="NCBI Taxonomy" id="575192"/>
    <lineage>
        <taxon>Bacteria</taxon>
        <taxon>Bacillati</taxon>
        <taxon>Actinomycetota</taxon>
        <taxon>Actinomycetes</taxon>
        <taxon>Streptosporangiales</taxon>
        <taxon>Streptosporangiaceae</taxon>
        <taxon>Planotetraspora</taxon>
    </lineage>
</organism>
<evidence type="ECO:0000313" key="5">
    <source>
        <dbReference type="Proteomes" id="UP000622547"/>
    </source>
</evidence>
<reference evidence="4 5" key="1">
    <citation type="submission" date="2021-01" db="EMBL/GenBank/DDBJ databases">
        <title>Whole genome shotgun sequence of Planotetraspora phitsanulokensis NBRC 104273.</title>
        <authorList>
            <person name="Komaki H."/>
            <person name="Tamura T."/>
        </authorList>
    </citation>
    <scope>NUCLEOTIDE SEQUENCE [LARGE SCALE GENOMIC DNA]</scope>
    <source>
        <strain evidence="4 5">NBRC 104273</strain>
    </source>
</reference>
<feature type="compositionally biased region" description="Pro residues" evidence="1">
    <location>
        <begin position="60"/>
        <end position="80"/>
    </location>
</feature>
<dbReference type="Pfam" id="PF01847">
    <property type="entry name" value="VHL"/>
    <property type="match status" value="1"/>
</dbReference>
<evidence type="ECO:0000256" key="2">
    <source>
        <dbReference type="SAM" id="Phobius"/>
    </source>
</evidence>
<dbReference type="EMBL" id="BOOP01000009">
    <property type="protein sequence ID" value="GII37714.1"/>
    <property type="molecule type" value="Genomic_DNA"/>
</dbReference>
<feature type="compositionally biased region" description="Acidic residues" evidence="1">
    <location>
        <begin position="81"/>
        <end position="99"/>
    </location>
</feature>
<evidence type="ECO:0000313" key="4">
    <source>
        <dbReference type="EMBL" id="GII37714.1"/>
    </source>
</evidence>
<accession>A0A8J3XEG2</accession>
<keyword evidence="2" id="KW-0812">Transmembrane</keyword>
<dbReference type="Gene3D" id="2.60.40.780">
    <property type="entry name" value="von Hippel-Lindau disease tumour suppressor, beta domain"/>
    <property type="match status" value="1"/>
</dbReference>
<name>A0A8J3XEG2_9ACTN</name>
<proteinExistence type="predicted"/>
<protein>
    <recommendedName>
        <fullName evidence="3">von Hippel-Lindau disease tumour suppressor beta domain-containing protein</fullName>
    </recommendedName>
</protein>
<keyword evidence="2" id="KW-1133">Transmembrane helix</keyword>
<dbReference type="AlphaFoldDB" id="A0A8J3XEG2"/>
<dbReference type="InterPro" id="IPR024053">
    <property type="entry name" value="VHL_beta_dom"/>
</dbReference>
<dbReference type="SUPFAM" id="SSF49468">
    <property type="entry name" value="VHL"/>
    <property type="match status" value="1"/>
</dbReference>
<feature type="transmembrane region" description="Helical" evidence="2">
    <location>
        <begin position="12"/>
        <end position="37"/>
    </location>
</feature>
<dbReference type="InterPro" id="IPR037140">
    <property type="entry name" value="VHL_beta_dom_sf"/>
</dbReference>
<dbReference type="RefSeq" id="WP_204073382.1">
    <property type="nucleotide sequence ID" value="NZ_BAABHI010000027.1"/>
</dbReference>
<dbReference type="InterPro" id="IPR036208">
    <property type="entry name" value="VHL_sf"/>
</dbReference>
<feature type="compositionally biased region" description="Low complexity" evidence="1">
    <location>
        <begin position="46"/>
        <end position="59"/>
    </location>
</feature>
<keyword evidence="2" id="KW-0472">Membrane</keyword>
<comment type="caution">
    <text evidence="4">The sequence shown here is derived from an EMBL/GenBank/DDBJ whole genome shotgun (WGS) entry which is preliminary data.</text>
</comment>
<dbReference type="Proteomes" id="UP000622547">
    <property type="component" value="Unassembled WGS sequence"/>
</dbReference>
<gene>
    <name evidence="4" type="ORF">Pph01_27170</name>
</gene>
<keyword evidence="5" id="KW-1185">Reference proteome</keyword>
<sequence length="207" mass="22203">MNSQRGMFGQRAVAFWTVVGGVLAVVTFVVTIVPGLASGTEPSPEPSHSPTAESLSPSSPASPLPPSPSSWPSSSPPPTEDPTEEPSDEPSDEPTEEPTYEPSPEPTAHEFAFSYSGSSAYPCSAEGRLHSAYGYASPLTVTNNSPEPIQIFWLDMAGNRQQYSTLQPGRYYRVDSYSNHAWLIADRRDECVKIFGMAAGGAYVIVT</sequence>
<evidence type="ECO:0000259" key="3">
    <source>
        <dbReference type="Pfam" id="PF01847"/>
    </source>
</evidence>
<feature type="region of interest" description="Disordered" evidence="1">
    <location>
        <begin position="37"/>
        <end position="109"/>
    </location>
</feature>
<evidence type="ECO:0000256" key="1">
    <source>
        <dbReference type="SAM" id="MobiDB-lite"/>
    </source>
</evidence>